<reference evidence="1 2" key="1">
    <citation type="submission" date="2007-10" db="EMBL/GenBank/DDBJ databases">
        <title>Complete sequence of Shewanella pealeana ATCC 700345.</title>
        <authorList>
            <consortium name="US DOE Joint Genome Institute"/>
            <person name="Copeland A."/>
            <person name="Lucas S."/>
            <person name="Lapidus A."/>
            <person name="Barry K."/>
            <person name="Glavina del Rio T."/>
            <person name="Dalin E."/>
            <person name="Tice H."/>
            <person name="Pitluck S."/>
            <person name="Chertkov O."/>
            <person name="Brettin T."/>
            <person name="Bruce D."/>
            <person name="Detter J.C."/>
            <person name="Han C."/>
            <person name="Schmutz J."/>
            <person name="Larimer F."/>
            <person name="Land M."/>
            <person name="Hauser L."/>
            <person name="Kyrpides N."/>
            <person name="Kim E."/>
            <person name="Zhao J.-S.Z."/>
            <person name="Manno D."/>
            <person name="Hawari J."/>
            <person name="Richardson P."/>
        </authorList>
    </citation>
    <scope>NUCLEOTIDE SEQUENCE [LARGE SCALE GENOMIC DNA]</scope>
    <source>
        <strain evidence="2">ATCC 700345 / ANG-SQ1</strain>
    </source>
</reference>
<dbReference type="EMBL" id="CP000851">
    <property type="protein sequence ID" value="ABV85943.1"/>
    <property type="molecule type" value="Genomic_DNA"/>
</dbReference>
<dbReference type="InterPro" id="IPR032036">
    <property type="entry name" value="DUF5062"/>
</dbReference>
<sequence length="109" mass="12254">MSLAIILFSGNVRARVIDIRSVTMKSGKHDAQLLKLAMEIGVGYAKKRGFADFGQGISPKDKVECIYRLLVQDNLIQALPKDKEDGPNMKHKLILWISRQLPAEHELLN</sequence>
<dbReference type="InterPro" id="IPR038316">
    <property type="entry name" value="DUF5062_sf"/>
</dbReference>
<dbReference type="HOGENOM" id="CLU_174066_0_0_6"/>
<dbReference type="Pfam" id="PF16691">
    <property type="entry name" value="DUF5062"/>
    <property type="match status" value="1"/>
</dbReference>
<dbReference type="STRING" id="398579.Spea_0615"/>
<name>A8H056_SHEPA</name>
<protein>
    <recommendedName>
        <fullName evidence="3">DUF5062 domain-containing protein</fullName>
    </recommendedName>
</protein>
<evidence type="ECO:0000313" key="2">
    <source>
        <dbReference type="Proteomes" id="UP000002608"/>
    </source>
</evidence>
<evidence type="ECO:0008006" key="3">
    <source>
        <dbReference type="Google" id="ProtNLM"/>
    </source>
</evidence>
<dbReference type="KEGG" id="spl:Spea_0615"/>
<gene>
    <name evidence="1" type="ordered locus">Spea_0615</name>
</gene>
<accession>A8H056</accession>
<dbReference type="Gene3D" id="1.20.120.1930">
    <property type="entry name" value="Uncharacterised protein PF16691, DUF5062"/>
    <property type="match status" value="1"/>
</dbReference>
<evidence type="ECO:0000313" key="1">
    <source>
        <dbReference type="EMBL" id="ABV85943.1"/>
    </source>
</evidence>
<organism evidence="1 2">
    <name type="scientific">Shewanella pealeana (strain ATCC 700345 / ANG-SQ1)</name>
    <dbReference type="NCBI Taxonomy" id="398579"/>
    <lineage>
        <taxon>Bacteria</taxon>
        <taxon>Pseudomonadati</taxon>
        <taxon>Pseudomonadota</taxon>
        <taxon>Gammaproteobacteria</taxon>
        <taxon>Alteromonadales</taxon>
        <taxon>Shewanellaceae</taxon>
        <taxon>Shewanella</taxon>
    </lineage>
</organism>
<dbReference type="eggNOG" id="ENOG503300P">
    <property type="taxonomic scope" value="Bacteria"/>
</dbReference>
<keyword evidence="2" id="KW-1185">Reference proteome</keyword>
<dbReference type="AlphaFoldDB" id="A8H056"/>
<dbReference type="Proteomes" id="UP000002608">
    <property type="component" value="Chromosome"/>
</dbReference>
<proteinExistence type="predicted"/>